<evidence type="ECO:0000313" key="1">
    <source>
        <dbReference type="EMBL" id="SCL47442.1"/>
    </source>
</evidence>
<sequence length="68" mass="6904">MITGALELPLPPRQVRPVLGEKPGPDAVGVRVGAIVEGAFGGGAQRRGTGTVKLGLPMGIFSVVERAV</sequence>
<keyword evidence="2" id="KW-1185">Reference proteome</keyword>
<evidence type="ECO:0000313" key="2">
    <source>
        <dbReference type="Proteomes" id="UP000198937"/>
    </source>
</evidence>
<name>A0A1C6U040_9ACTN</name>
<dbReference type="EMBL" id="FMIA01000002">
    <property type="protein sequence ID" value="SCL47442.1"/>
    <property type="molecule type" value="Genomic_DNA"/>
</dbReference>
<accession>A0A1C6U040</accession>
<proteinExistence type="predicted"/>
<gene>
    <name evidence="1" type="ORF">GA0070617_0582</name>
</gene>
<organism evidence="1 2">
    <name type="scientific">Micromonospora yangpuensis</name>
    <dbReference type="NCBI Taxonomy" id="683228"/>
    <lineage>
        <taxon>Bacteria</taxon>
        <taxon>Bacillati</taxon>
        <taxon>Actinomycetota</taxon>
        <taxon>Actinomycetes</taxon>
        <taxon>Micromonosporales</taxon>
        <taxon>Micromonosporaceae</taxon>
        <taxon>Micromonospora</taxon>
    </lineage>
</organism>
<dbReference type="Proteomes" id="UP000198937">
    <property type="component" value="Unassembled WGS sequence"/>
</dbReference>
<dbReference type="AlphaFoldDB" id="A0A1C6U040"/>
<protein>
    <submittedName>
        <fullName evidence="1">Uncharacterized protein</fullName>
    </submittedName>
</protein>
<reference evidence="1 2" key="1">
    <citation type="submission" date="2016-06" db="EMBL/GenBank/DDBJ databases">
        <authorList>
            <person name="Kjaerup R.B."/>
            <person name="Dalgaard T.S."/>
            <person name="Juul-Madsen H.R."/>
        </authorList>
    </citation>
    <scope>NUCLEOTIDE SEQUENCE [LARGE SCALE GENOMIC DNA]</scope>
    <source>
        <strain evidence="1 2">DSM 45577</strain>
    </source>
</reference>